<proteinExistence type="predicted"/>
<dbReference type="EMBL" id="CADCTV010001026">
    <property type="protein sequence ID" value="CAA9374463.1"/>
    <property type="molecule type" value="Genomic_DNA"/>
</dbReference>
<evidence type="ECO:0000259" key="2">
    <source>
        <dbReference type="Pfam" id="PF02272"/>
    </source>
</evidence>
<dbReference type="PANTHER" id="PTHR47618">
    <property type="entry name" value="BIFUNCTIONAL OLIGORIBONUCLEASE AND PAP PHOSPHATASE NRNA"/>
    <property type="match status" value="1"/>
</dbReference>
<sequence length="352" mass="37428">TQPSPLTDPVSAALTEQVPPTRAAALRPILERLLAARRVVLSTHISADGDAAGSTAAAAAWLEARGVQATIVHPTRSPAQYAFVLHRPDVVVELEDAGAAMAEADLFLILDTSEPHRLGDLARYLPPERTVVVDHHPRGVWCVGELAVQDTTAAAAAELVYDLMVLAEGPWPPTAVLGIYVGLVTDTGSFRYSNTTWRAHAIAARLLEKGVDPEAVYQRLFATVPLHRVELLREALARLNVEPEAGLAWIVVPSEIAVRLGAESEDFEGLVEHARSIQGTEVAMLFRETPEGETKISFRSNGLADVNKLAREFGGGGHVKAAGAKVSAPADEVVPRVLAAARAAQALSGSSR</sequence>
<dbReference type="Gene3D" id="3.10.310.30">
    <property type="match status" value="1"/>
</dbReference>
<dbReference type="AlphaFoldDB" id="A0A6J4N457"/>
<reference evidence="3" key="1">
    <citation type="submission" date="2020-02" db="EMBL/GenBank/DDBJ databases">
        <authorList>
            <person name="Meier V. D."/>
        </authorList>
    </citation>
    <scope>NUCLEOTIDE SEQUENCE</scope>
    <source>
        <strain evidence="3">AVDCRST_MAG89</strain>
    </source>
</reference>
<dbReference type="InterPro" id="IPR051319">
    <property type="entry name" value="Oligoribo/pAp-PDE_c-di-AMP_PDE"/>
</dbReference>
<dbReference type="Gene3D" id="3.90.1640.10">
    <property type="entry name" value="inorganic pyrophosphatase (n-terminal core)"/>
    <property type="match status" value="1"/>
</dbReference>
<dbReference type="InterPro" id="IPR003156">
    <property type="entry name" value="DHHA1_dom"/>
</dbReference>
<feature type="non-terminal residue" evidence="3">
    <location>
        <position position="1"/>
    </location>
</feature>
<gene>
    <name evidence="3" type="ORF">AVDCRST_MAG89-4875</name>
</gene>
<dbReference type="GO" id="GO:0003676">
    <property type="term" value="F:nucleic acid binding"/>
    <property type="evidence" value="ECO:0007669"/>
    <property type="project" value="InterPro"/>
</dbReference>
<dbReference type="SUPFAM" id="SSF64182">
    <property type="entry name" value="DHH phosphoesterases"/>
    <property type="match status" value="1"/>
</dbReference>
<protein>
    <submittedName>
        <fullName evidence="3">RecJ</fullName>
    </submittedName>
</protein>
<name>A0A6J4N457_9BACT</name>
<dbReference type="InterPro" id="IPR038763">
    <property type="entry name" value="DHH_sf"/>
</dbReference>
<dbReference type="InterPro" id="IPR001667">
    <property type="entry name" value="DDH_dom"/>
</dbReference>
<feature type="domain" description="DHHA1" evidence="2">
    <location>
        <begin position="259"/>
        <end position="343"/>
    </location>
</feature>
<organism evidence="3">
    <name type="scientific">uncultured Gemmatimonadota bacterium</name>
    <dbReference type="NCBI Taxonomy" id="203437"/>
    <lineage>
        <taxon>Bacteria</taxon>
        <taxon>Pseudomonadati</taxon>
        <taxon>Gemmatimonadota</taxon>
        <taxon>environmental samples</taxon>
    </lineage>
</organism>
<evidence type="ECO:0000259" key="1">
    <source>
        <dbReference type="Pfam" id="PF01368"/>
    </source>
</evidence>
<dbReference type="Pfam" id="PF01368">
    <property type="entry name" value="DHH"/>
    <property type="match status" value="1"/>
</dbReference>
<dbReference type="Pfam" id="PF02272">
    <property type="entry name" value="DHHA1"/>
    <property type="match status" value="1"/>
</dbReference>
<feature type="domain" description="DDH" evidence="1">
    <location>
        <begin position="39"/>
        <end position="167"/>
    </location>
</feature>
<accession>A0A6J4N457</accession>
<evidence type="ECO:0000313" key="3">
    <source>
        <dbReference type="EMBL" id="CAA9374463.1"/>
    </source>
</evidence>
<dbReference type="PANTHER" id="PTHR47618:SF1">
    <property type="entry name" value="BIFUNCTIONAL OLIGORIBONUCLEASE AND PAP PHOSPHATASE NRNA"/>
    <property type="match status" value="1"/>
</dbReference>